<proteinExistence type="predicted"/>
<dbReference type="Proteomes" id="UP001196413">
    <property type="component" value="Unassembled WGS sequence"/>
</dbReference>
<gene>
    <name evidence="1" type="ORF">KIN20_030237</name>
</gene>
<accession>A0AAD5R3S8</accession>
<evidence type="ECO:0000313" key="1">
    <source>
        <dbReference type="EMBL" id="KAJ1368883.1"/>
    </source>
</evidence>
<name>A0AAD5R3S8_PARTN</name>
<comment type="caution">
    <text evidence="1">The sequence shown here is derived from an EMBL/GenBank/DDBJ whole genome shotgun (WGS) entry which is preliminary data.</text>
</comment>
<keyword evidence="2" id="KW-1185">Reference proteome</keyword>
<organism evidence="1 2">
    <name type="scientific">Parelaphostrongylus tenuis</name>
    <name type="common">Meningeal worm</name>
    <dbReference type="NCBI Taxonomy" id="148309"/>
    <lineage>
        <taxon>Eukaryota</taxon>
        <taxon>Metazoa</taxon>
        <taxon>Ecdysozoa</taxon>
        <taxon>Nematoda</taxon>
        <taxon>Chromadorea</taxon>
        <taxon>Rhabditida</taxon>
        <taxon>Rhabditina</taxon>
        <taxon>Rhabditomorpha</taxon>
        <taxon>Strongyloidea</taxon>
        <taxon>Metastrongylidae</taxon>
        <taxon>Parelaphostrongylus</taxon>
    </lineage>
</organism>
<evidence type="ECO:0000313" key="2">
    <source>
        <dbReference type="Proteomes" id="UP001196413"/>
    </source>
</evidence>
<dbReference type="EMBL" id="JAHQIW010006340">
    <property type="protein sequence ID" value="KAJ1368883.1"/>
    <property type="molecule type" value="Genomic_DNA"/>
</dbReference>
<sequence length="100" mass="11732">MVHLCAIVLDVSRHVPRSSTTHATMEIYRVKTQTSLLMETGERFCKVSIGVLPGPSLVQFFRRQKQVRLDFEKRDDRTTISSLFFPYDDSRTSLLKRYEY</sequence>
<protein>
    <submittedName>
        <fullName evidence="1">Uncharacterized protein</fullName>
    </submittedName>
</protein>
<reference evidence="1" key="1">
    <citation type="submission" date="2021-06" db="EMBL/GenBank/DDBJ databases">
        <title>Parelaphostrongylus tenuis whole genome reference sequence.</title>
        <authorList>
            <person name="Garwood T.J."/>
            <person name="Larsen P.A."/>
            <person name="Fountain-Jones N.M."/>
            <person name="Garbe J.R."/>
            <person name="Macchietto M.G."/>
            <person name="Kania S.A."/>
            <person name="Gerhold R.W."/>
            <person name="Richards J.E."/>
            <person name="Wolf T.M."/>
        </authorList>
    </citation>
    <scope>NUCLEOTIDE SEQUENCE</scope>
    <source>
        <strain evidence="1">MNPRO001-30</strain>
        <tissue evidence="1">Meninges</tissue>
    </source>
</reference>
<dbReference type="AlphaFoldDB" id="A0AAD5R3S8"/>